<keyword evidence="7" id="KW-1133">Transmembrane helix</keyword>
<evidence type="ECO:0000256" key="6">
    <source>
        <dbReference type="ARBA" id="ARBA00022927"/>
    </source>
</evidence>
<evidence type="ECO:0000256" key="7">
    <source>
        <dbReference type="ARBA" id="ARBA00022989"/>
    </source>
</evidence>
<keyword evidence="5" id="KW-0812">Transmembrane</keyword>
<keyword evidence="4 10" id="KW-1003">Cell membrane</keyword>
<protein>
    <recommendedName>
        <fullName evidence="10">Protein-export membrane protein SecG</fullName>
    </recommendedName>
</protein>
<evidence type="ECO:0000256" key="9">
    <source>
        <dbReference type="ARBA" id="ARBA00023136"/>
    </source>
</evidence>
<reference evidence="11 12" key="1">
    <citation type="journal article" date="2016" name="Genome Announc.">
        <title>Draft Genome Sequence of Criibacterium bergeronii gen. nov., sp. nov., Strain CCRI-22567T, Isolated from a Vaginal Sample from a Woman with Bacterial Vaginosis.</title>
        <authorList>
            <person name="Maheux A.F."/>
            <person name="Berube E."/>
            <person name="Boudreau D.K."/>
            <person name="Raymond F."/>
            <person name="Corbeil J."/>
            <person name="Roy P.H."/>
            <person name="Boissinot M."/>
            <person name="Omar R.F."/>
        </authorList>
    </citation>
    <scope>NUCLEOTIDE SEQUENCE [LARGE SCALE GENOMIC DNA]</scope>
    <source>
        <strain evidence="11 12">CCRI-22567</strain>
    </source>
</reference>
<organism evidence="11 12">
    <name type="scientific">Criibacterium bergeronii</name>
    <dbReference type="NCBI Taxonomy" id="1871336"/>
    <lineage>
        <taxon>Bacteria</taxon>
        <taxon>Bacillati</taxon>
        <taxon>Bacillota</taxon>
        <taxon>Clostridia</taxon>
        <taxon>Peptostreptococcales</taxon>
        <taxon>Filifactoraceae</taxon>
        <taxon>Criibacterium</taxon>
    </lineage>
</organism>
<name>A0A371IKK7_9FIRM</name>
<dbReference type="GO" id="GO:0009306">
    <property type="term" value="P:protein secretion"/>
    <property type="evidence" value="ECO:0007669"/>
    <property type="project" value="UniProtKB-UniRule"/>
</dbReference>
<sequence>MLKTVLMVVEIIVSLAMIFSIMLQSGRDAGFSGAVSGMSNNLSGNKAKGLDAFYKKVTSAMAILFIILALVLVAL</sequence>
<comment type="similarity">
    <text evidence="2 10">Belongs to the SecG family.</text>
</comment>
<keyword evidence="9" id="KW-0472">Membrane</keyword>
<comment type="subcellular location">
    <subcellularLocation>
        <location evidence="1 10">Cell membrane</location>
        <topology evidence="1 10">Multi-pass membrane protein</topology>
    </subcellularLocation>
</comment>
<proteinExistence type="inferred from homology"/>
<keyword evidence="8 10" id="KW-0811">Translocation</keyword>
<evidence type="ECO:0000256" key="5">
    <source>
        <dbReference type="ARBA" id="ARBA00022692"/>
    </source>
</evidence>
<dbReference type="GO" id="GO:0065002">
    <property type="term" value="P:intracellular protein transmembrane transport"/>
    <property type="evidence" value="ECO:0007669"/>
    <property type="project" value="TreeGrafter"/>
</dbReference>
<dbReference type="RefSeq" id="WP_068912871.1">
    <property type="nucleotide sequence ID" value="NZ_MBEW02000014.1"/>
</dbReference>
<dbReference type="GO" id="GO:0015450">
    <property type="term" value="F:protein-transporting ATPase activity"/>
    <property type="evidence" value="ECO:0007669"/>
    <property type="project" value="UniProtKB-UniRule"/>
</dbReference>
<evidence type="ECO:0000256" key="1">
    <source>
        <dbReference type="ARBA" id="ARBA00004651"/>
    </source>
</evidence>
<evidence type="ECO:0000313" key="12">
    <source>
        <dbReference type="Proteomes" id="UP000093352"/>
    </source>
</evidence>
<keyword evidence="3 10" id="KW-0813">Transport</keyword>
<dbReference type="STRING" id="1871336.BBG48_09320"/>
<dbReference type="EMBL" id="MBEW02000014">
    <property type="protein sequence ID" value="RDY21028.1"/>
    <property type="molecule type" value="Genomic_DNA"/>
</dbReference>
<evidence type="ECO:0000313" key="11">
    <source>
        <dbReference type="EMBL" id="RDY21028.1"/>
    </source>
</evidence>
<evidence type="ECO:0000256" key="8">
    <source>
        <dbReference type="ARBA" id="ARBA00023010"/>
    </source>
</evidence>
<evidence type="ECO:0000256" key="4">
    <source>
        <dbReference type="ARBA" id="ARBA00022475"/>
    </source>
</evidence>
<comment type="function">
    <text evidence="10">Involved in protein export. Participates in an early event of protein translocation.</text>
</comment>
<dbReference type="NCBIfam" id="TIGR00810">
    <property type="entry name" value="secG"/>
    <property type="match status" value="1"/>
</dbReference>
<dbReference type="PANTHER" id="PTHR34182">
    <property type="entry name" value="PROTEIN-EXPORT MEMBRANE PROTEIN SECG"/>
    <property type="match status" value="1"/>
</dbReference>
<dbReference type="InterPro" id="IPR004692">
    <property type="entry name" value="SecG"/>
</dbReference>
<evidence type="ECO:0000256" key="3">
    <source>
        <dbReference type="ARBA" id="ARBA00022448"/>
    </source>
</evidence>
<dbReference type="GO" id="GO:0043952">
    <property type="term" value="P:protein transport by the Sec complex"/>
    <property type="evidence" value="ECO:0007669"/>
    <property type="project" value="TreeGrafter"/>
</dbReference>
<dbReference type="PRINTS" id="PR01651">
    <property type="entry name" value="SECGEXPORT"/>
</dbReference>
<evidence type="ECO:0000256" key="2">
    <source>
        <dbReference type="ARBA" id="ARBA00008445"/>
    </source>
</evidence>
<comment type="caution">
    <text evidence="11">The sequence shown here is derived from an EMBL/GenBank/DDBJ whole genome shotgun (WGS) entry which is preliminary data.</text>
</comment>
<keyword evidence="6 10" id="KW-0653">Protein transport</keyword>
<evidence type="ECO:0000256" key="10">
    <source>
        <dbReference type="RuleBase" id="RU365087"/>
    </source>
</evidence>
<dbReference type="AlphaFoldDB" id="A0A371IKK7"/>
<gene>
    <name evidence="11" type="ORF">BBG48_007050</name>
</gene>
<accession>A0A371IKK7</accession>
<dbReference type="Proteomes" id="UP000093352">
    <property type="component" value="Unassembled WGS sequence"/>
</dbReference>
<keyword evidence="12" id="KW-1185">Reference proteome</keyword>
<dbReference type="PANTHER" id="PTHR34182:SF1">
    <property type="entry name" value="PROTEIN-EXPORT MEMBRANE PROTEIN SECG"/>
    <property type="match status" value="1"/>
</dbReference>
<dbReference type="Pfam" id="PF03840">
    <property type="entry name" value="SecG"/>
    <property type="match status" value="1"/>
</dbReference>
<dbReference type="GO" id="GO:0005886">
    <property type="term" value="C:plasma membrane"/>
    <property type="evidence" value="ECO:0007669"/>
    <property type="project" value="UniProtKB-SubCell"/>
</dbReference>